<gene>
    <name evidence="10" type="ORF">K8N75_07150</name>
</gene>
<dbReference type="GO" id="GO:0016887">
    <property type="term" value="F:ATP hydrolysis activity"/>
    <property type="evidence" value="ECO:0007669"/>
    <property type="project" value="InterPro"/>
</dbReference>
<dbReference type="Gene3D" id="2.70.150.10">
    <property type="entry name" value="Calcium-transporting ATPase, cytoplasmic transduction domain A"/>
    <property type="match status" value="1"/>
</dbReference>
<keyword evidence="7 8" id="KW-0472">Membrane</keyword>
<comment type="subcellular location">
    <subcellularLocation>
        <location evidence="1">Membrane</location>
    </subcellularLocation>
</comment>
<dbReference type="SFLD" id="SFLDF00027">
    <property type="entry name" value="p-type_atpase"/>
    <property type="match status" value="1"/>
</dbReference>
<dbReference type="InterPro" id="IPR023298">
    <property type="entry name" value="ATPase_P-typ_TM_dom_sf"/>
</dbReference>
<keyword evidence="11" id="KW-1185">Reference proteome</keyword>
<dbReference type="SUPFAM" id="SSF81653">
    <property type="entry name" value="Calcium ATPase, transduction domain A"/>
    <property type="match status" value="1"/>
</dbReference>
<sequence>MPQSDMDKSNVESVESCKYCSANIFEEKEPENKFKAMYIIGISAIILILGLYLNFFTDQKTFALILFLTVAIISGYEIISNGIKALIKGKFSISLLITIAAIGAFLIGEGAEGASVIFLFYIAEYLEDYAGERARKSIGSLIKLAPQTAIVKRGEKNFKLHAHAVEINEVVVVKPGDKIPLDGIVINGISTVNQSAITGESLPVIKKEGNNVFAGTINEEGYLEVKVTKTSDETVISKIIELVKASQQKKSKTEAFIDKFSNYYTPGVLGLAVLVATIPPFIFRLNFDTWFYRALVLLVVSCPCALAISTPVSMVSGITAGTKNGVLIKGGEYIEEMQNIKTMVFDKTGTLTEGKLELTDIIELNNYSKNELLQIASSLEAKSKHPLAEAIISYSEKEIDLKFKKVYDFESVTGMGIKGNIDNKIFYIGKKGLFKNNPEFPDKIINKIENEGKTIVMIGDDQHIIGLIGLMDKIRPLSKKTITILKEKNIRTIMLTGDNKGTARAVSSEIGINDYYSGLLPKDKVEIINKLIDKDKHVAMVGDGVNDAPALAISNVGIAMGTAGSDVAIETADIALMHDDISKINYLIDLSRRTMSIVKQNVSLSIIVKGSFAIFAVLGFVSLWMAVAFGDMGLTLAVILNAIRIGTN</sequence>
<protein>
    <submittedName>
        <fullName evidence="10">Cation-translocating P-type ATPase</fullName>
    </submittedName>
</protein>
<comment type="caution">
    <text evidence="10">The sequence shown here is derived from an EMBL/GenBank/DDBJ whole genome shotgun (WGS) entry which is preliminary data.</text>
</comment>
<dbReference type="Pfam" id="PF00702">
    <property type="entry name" value="Hydrolase"/>
    <property type="match status" value="1"/>
</dbReference>
<dbReference type="PANTHER" id="PTHR48085">
    <property type="entry name" value="CADMIUM/ZINC-TRANSPORTING ATPASE HMA2-RELATED"/>
    <property type="match status" value="1"/>
</dbReference>
<evidence type="ECO:0000256" key="1">
    <source>
        <dbReference type="ARBA" id="ARBA00004370"/>
    </source>
</evidence>
<dbReference type="EMBL" id="JAIOUQ010000007">
    <property type="protein sequence ID" value="MBZ2165814.1"/>
    <property type="molecule type" value="Genomic_DNA"/>
</dbReference>
<keyword evidence="6 8" id="KW-1133">Transmembrane helix</keyword>
<dbReference type="RefSeq" id="WP_223791397.1">
    <property type="nucleotide sequence ID" value="NZ_JAIOUQ010000007.1"/>
</dbReference>
<evidence type="ECO:0000256" key="3">
    <source>
        <dbReference type="ARBA" id="ARBA00022692"/>
    </source>
</evidence>
<evidence type="ECO:0000256" key="8">
    <source>
        <dbReference type="SAM" id="Phobius"/>
    </source>
</evidence>
<dbReference type="AlphaFoldDB" id="A0A8T5UQ82"/>
<feature type="transmembrane region" description="Helical" evidence="8">
    <location>
        <begin position="290"/>
        <end position="308"/>
    </location>
</feature>
<keyword evidence="3 8" id="KW-0812">Transmembrane</keyword>
<feature type="domain" description="P-type ATPase A" evidence="9">
    <location>
        <begin position="144"/>
        <end position="244"/>
    </location>
</feature>
<dbReference type="GO" id="GO:0015086">
    <property type="term" value="F:cadmium ion transmembrane transporter activity"/>
    <property type="evidence" value="ECO:0007669"/>
    <property type="project" value="TreeGrafter"/>
</dbReference>
<dbReference type="PANTHER" id="PTHR48085:SF5">
    <property type="entry name" value="CADMIUM_ZINC-TRANSPORTING ATPASE HMA4-RELATED"/>
    <property type="match status" value="1"/>
</dbReference>
<feature type="transmembrane region" description="Helical" evidence="8">
    <location>
        <begin position="263"/>
        <end position="283"/>
    </location>
</feature>
<dbReference type="InterPro" id="IPR044492">
    <property type="entry name" value="P_typ_ATPase_HD_dom"/>
</dbReference>
<evidence type="ECO:0000256" key="4">
    <source>
        <dbReference type="ARBA" id="ARBA00022723"/>
    </source>
</evidence>
<feature type="transmembrane region" description="Helical" evidence="8">
    <location>
        <begin position="91"/>
        <end position="123"/>
    </location>
</feature>
<evidence type="ECO:0000256" key="6">
    <source>
        <dbReference type="ARBA" id="ARBA00022989"/>
    </source>
</evidence>
<dbReference type="SFLD" id="SFLDS00003">
    <property type="entry name" value="Haloacid_Dehalogenase"/>
    <property type="match status" value="1"/>
</dbReference>
<dbReference type="Pfam" id="PF00122">
    <property type="entry name" value="E1-E2_ATPase"/>
    <property type="match status" value="1"/>
</dbReference>
<evidence type="ECO:0000313" key="11">
    <source>
        <dbReference type="Proteomes" id="UP000825933"/>
    </source>
</evidence>
<dbReference type="PRINTS" id="PR00941">
    <property type="entry name" value="CDATPASE"/>
</dbReference>
<feature type="transmembrane region" description="Helical" evidence="8">
    <location>
        <begin position="61"/>
        <end position="79"/>
    </location>
</feature>
<dbReference type="GO" id="GO:0019829">
    <property type="term" value="F:ATPase-coupled monoatomic cation transmembrane transporter activity"/>
    <property type="evidence" value="ECO:0007669"/>
    <property type="project" value="InterPro"/>
</dbReference>
<dbReference type="GO" id="GO:0046872">
    <property type="term" value="F:metal ion binding"/>
    <property type="evidence" value="ECO:0007669"/>
    <property type="project" value="UniProtKB-KW"/>
</dbReference>
<feature type="transmembrane region" description="Helical" evidence="8">
    <location>
        <begin position="612"/>
        <end position="643"/>
    </location>
</feature>
<dbReference type="InterPro" id="IPR051014">
    <property type="entry name" value="Cation_Transport_ATPase_IB"/>
</dbReference>
<dbReference type="InterPro" id="IPR027256">
    <property type="entry name" value="P-typ_ATPase_IB"/>
</dbReference>
<name>A0A8T5UQ82_9EURY</name>
<dbReference type="PROSITE" id="PS00154">
    <property type="entry name" value="ATPASE_E1_E2"/>
    <property type="match status" value="1"/>
</dbReference>
<dbReference type="NCBIfam" id="TIGR01494">
    <property type="entry name" value="ATPase_P-type"/>
    <property type="match status" value="1"/>
</dbReference>
<dbReference type="SUPFAM" id="SSF81665">
    <property type="entry name" value="Calcium ATPase, transmembrane domain M"/>
    <property type="match status" value="1"/>
</dbReference>
<keyword evidence="4" id="KW-0479">Metal-binding</keyword>
<comment type="similarity">
    <text evidence="2">Belongs to the cation transport ATPase (P-type) (TC 3.A.3) family. Type IB subfamily.</text>
</comment>
<evidence type="ECO:0000256" key="5">
    <source>
        <dbReference type="ARBA" id="ARBA00022967"/>
    </source>
</evidence>
<dbReference type="SFLD" id="SFLDG00002">
    <property type="entry name" value="C1.7:_P-type_atpase_like"/>
    <property type="match status" value="1"/>
</dbReference>
<dbReference type="InterPro" id="IPR008250">
    <property type="entry name" value="ATPase_P-typ_transduc_dom_A_sf"/>
</dbReference>
<dbReference type="FunFam" id="2.70.150.10:FF:000002">
    <property type="entry name" value="Copper-transporting ATPase 1, putative"/>
    <property type="match status" value="1"/>
</dbReference>
<dbReference type="InterPro" id="IPR001757">
    <property type="entry name" value="P_typ_ATPase"/>
</dbReference>
<evidence type="ECO:0000256" key="7">
    <source>
        <dbReference type="ARBA" id="ARBA00023136"/>
    </source>
</evidence>
<evidence type="ECO:0000259" key="9">
    <source>
        <dbReference type="Pfam" id="PF00122"/>
    </source>
</evidence>
<dbReference type="PRINTS" id="PR00119">
    <property type="entry name" value="CATATPASE"/>
</dbReference>
<organism evidence="10 11">
    <name type="scientific">Methanobacterium spitsbergense</name>
    <dbReference type="NCBI Taxonomy" id="2874285"/>
    <lineage>
        <taxon>Archaea</taxon>
        <taxon>Methanobacteriati</taxon>
        <taxon>Methanobacteriota</taxon>
        <taxon>Methanomada group</taxon>
        <taxon>Methanobacteria</taxon>
        <taxon>Methanobacteriales</taxon>
        <taxon>Methanobacteriaceae</taxon>
        <taxon>Methanobacterium</taxon>
    </lineage>
</organism>
<evidence type="ECO:0000313" key="10">
    <source>
        <dbReference type="EMBL" id="MBZ2165814.1"/>
    </source>
</evidence>
<evidence type="ECO:0000256" key="2">
    <source>
        <dbReference type="ARBA" id="ARBA00006024"/>
    </source>
</evidence>
<proteinExistence type="inferred from homology"/>
<keyword evidence="5" id="KW-1278">Translocase</keyword>
<dbReference type="Gene3D" id="3.40.1110.10">
    <property type="entry name" value="Calcium-transporting ATPase, cytoplasmic domain N"/>
    <property type="match status" value="1"/>
</dbReference>
<dbReference type="GO" id="GO:0016020">
    <property type="term" value="C:membrane"/>
    <property type="evidence" value="ECO:0007669"/>
    <property type="project" value="UniProtKB-SubCell"/>
</dbReference>
<dbReference type="InterPro" id="IPR023214">
    <property type="entry name" value="HAD_sf"/>
</dbReference>
<dbReference type="NCBIfam" id="TIGR01525">
    <property type="entry name" value="ATPase-IB_hvy"/>
    <property type="match status" value="1"/>
</dbReference>
<dbReference type="Proteomes" id="UP000825933">
    <property type="component" value="Unassembled WGS sequence"/>
</dbReference>
<accession>A0A8T5UQ82</accession>
<dbReference type="InterPro" id="IPR036412">
    <property type="entry name" value="HAD-like_sf"/>
</dbReference>
<dbReference type="NCBIfam" id="TIGR01511">
    <property type="entry name" value="ATPase-IB1_Cu"/>
    <property type="match status" value="1"/>
</dbReference>
<reference evidence="11" key="1">
    <citation type="journal article" date="2022" name="Microbiol. Resour. Announc.">
        <title>Draft Genome Sequence of a Methanogenic Archaeon from West Spitsbergen Permafrost.</title>
        <authorList>
            <person name="Trubitsyn V."/>
            <person name="Rivkina E."/>
            <person name="Shcherbakova V."/>
        </authorList>
    </citation>
    <scope>NUCLEOTIDE SEQUENCE [LARGE SCALE GENOMIC DNA]</scope>
    <source>
        <strain evidence="11">VT</strain>
    </source>
</reference>
<dbReference type="InterPro" id="IPR059000">
    <property type="entry name" value="ATPase_P-type_domA"/>
</dbReference>
<dbReference type="InterPro" id="IPR018303">
    <property type="entry name" value="ATPase_P-typ_P_site"/>
</dbReference>
<dbReference type="InterPro" id="IPR023299">
    <property type="entry name" value="ATPase_P-typ_cyto_dom_N"/>
</dbReference>
<dbReference type="SUPFAM" id="SSF56784">
    <property type="entry name" value="HAD-like"/>
    <property type="match status" value="1"/>
</dbReference>
<dbReference type="Gene3D" id="3.40.50.1000">
    <property type="entry name" value="HAD superfamily/HAD-like"/>
    <property type="match status" value="1"/>
</dbReference>
<dbReference type="GO" id="GO:0005524">
    <property type="term" value="F:ATP binding"/>
    <property type="evidence" value="ECO:0007669"/>
    <property type="project" value="InterPro"/>
</dbReference>
<feature type="transmembrane region" description="Helical" evidence="8">
    <location>
        <begin position="36"/>
        <end position="55"/>
    </location>
</feature>